<sequence>MNRLAHLRLTTIWYAVSALIAAAALLVGVFAFAPATELTIYTWEDYIAPEVVASFEETYHVEVSIHEFESEFDLVRAYREQPDLDAYDLIFFSDTVAEELRRLGVLSSIKKNQVPNIEYIAPTLLDTRVNAEGLHAVPYMFGTTGIVYNEKYVDADTVDWSSFWDEQYRGKSCLLNDESEVIAAAALSQGFDAVPTNDAAMREVTALVRQYTENDGTYCGDVGQTEELVQERLWITQNWNGSAIPALDENPSLAYIIPGDGGRLWYDMMAIPRGAKHARTATLFINFINEPRVAAENVMYLQYASVNDAAREYIDPEILQNEIIYPSSSTRARVHASADFPYYEAVADMRDEINEIMQEGKFIE</sequence>
<dbReference type="Pfam" id="PF13416">
    <property type="entry name" value="SBP_bac_8"/>
    <property type="match status" value="1"/>
</dbReference>
<keyword evidence="2" id="KW-0813">Transport</keyword>
<comment type="subcellular location">
    <subcellularLocation>
        <location evidence="1">Periplasm</location>
    </subcellularLocation>
</comment>
<evidence type="ECO:0000256" key="5">
    <source>
        <dbReference type="SAM" id="Phobius"/>
    </source>
</evidence>
<dbReference type="EMBL" id="MFLF01000008">
    <property type="protein sequence ID" value="OGG60272.1"/>
    <property type="molecule type" value="Genomic_DNA"/>
</dbReference>
<proteinExistence type="predicted"/>
<protein>
    <recommendedName>
        <fullName evidence="8">Spermidine/putrescine ABC transporter substrate-binding protein</fullName>
    </recommendedName>
</protein>
<keyword evidence="5" id="KW-1133">Transmembrane helix</keyword>
<dbReference type="PANTHER" id="PTHR30222">
    <property type="entry name" value="SPERMIDINE/PUTRESCINE-BINDING PERIPLASMIC PROTEIN"/>
    <property type="match status" value="1"/>
</dbReference>
<accession>A0A1F6DGW0</accession>
<dbReference type="PRINTS" id="PR00909">
    <property type="entry name" value="SPERMDNBNDNG"/>
</dbReference>
<organism evidence="6 7">
    <name type="scientific">Candidatus Kaiserbacteria bacterium RIFCSPHIGHO2_02_FULL_50_50</name>
    <dbReference type="NCBI Taxonomy" id="1798492"/>
    <lineage>
        <taxon>Bacteria</taxon>
        <taxon>Candidatus Kaiseribacteriota</taxon>
    </lineage>
</organism>
<dbReference type="GO" id="GO:0019808">
    <property type="term" value="F:polyamine binding"/>
    <property type="evidence" value="ECO:0007669"/>
    <property type="project" value="InterPro"/>
</dbReference>
<dbReference type="CDD" id="cd13590">
    <property type="entry name" value="PBP2_PotD_PotF_like"/>
    <property type="match status" value="1"/>
</dbReference>
<dbReference type="Gene3D" id="3.40.190.10">
    <property type="entry name" value="Periplasmic binding protein-like II"/>
    <property type="match status" value="2"/>
</dbReference>
<comment type="caution">
    <text evidence="6">The sequence shown here is derived from an EMBL/GenBank/DDBJ whole genome shotgun (WGS) entry which is preliminary data.</text>
</comment>
<evidence type="ECO:0000256" key="1">
    <source>
        <dbReference type="ARBA" id="ARBA00004418"/>
    </source>
</evidence>
<dbReference type="InterPro" id="IPR001188">
    <property type="entry name" value="Sperm_putr-bd"/>
</dbReference>
<keyword evidence="4" id="KW-0574">Periplasm</keyword>
<keyword evidence="5" id="KW-0812">Transmembrane</keyword>
<name>A0A1F6DGW0_9BACT</name>
<feature type="transmembrane region" description="Helical" evidence="5">
    <location>
        <begin position="12"/>
        <end position="33"/>
    </location>
</feature>
<dbReference type="InterPro" id="IPR006059">
    <property type="entry name" value="SBP"/>
</dbReference>
<dbReference type="GO" id="GO:0042597">
    <property type="term" value="C:periplasmic space"/>
    <property type="evidence" value="ECO:0007669"/>
    <property type="project" value="UniProtKB-SubCell"/>
</dbReference>
<dbReference type="GO" id="GO:0015846">
    <property type="term" value="P:polyamine transport"/>
    <property type="evidence" value="ECO:0007669"/>
    <property type="project" value="InterPro"/>
</dbReference>
<dbReference type="SUPFAM" id="SSF53850">
    <property type="entry name" value="Periplasmic binding protein-like II"/>
    <property type="match status" value="1"/>
</dbReference>
<evidence type="ECO:0008006" key="8">
    <source>
        <dbReference type="Google" id="ProtNLM"/>
    </source>
</evidence>
<dbReference type="PANTHER" id="PTHR30222:SF17">
    <property type="entry name" value="SPERMIDINE_PUTRESCINE-BINDING PERIPLASMIC PROTEIN"/>
    <property type="match status" value="1"/>
</dbReference>
<gene>
    <name evidence="6" type="ORF">A3C89_00725</name>
</gene>
<evidence type="ECO:0000313" key="6">
    <source>
        <dbReference type="EMBL" id="OGG60272.1"/>
    </source>
</evidence>
<dbReference type="AlphaFoldDB" id="A0A1F6DGW0"/>
<evidence type="ECO:0000256" key="2">
    <source>
        <dbReference type="ARBA" id="ARBA00022448"/>
    </source>
</evidence>
<evidence type="ECO:0000313" key="7">
    <source>
        <dbReference type="Proteomes" id="UP000178794"/>
    </source>
</evidence>
<reference evidence="6 7" key="1">
    <citation type="journal article" date="2016" name="Nat. Commun.">
        <title>Thousands of microbial genomes shed light on interconnected biogeochemical processes in an aquifer system.</title>
        <authorList>
            <person name="Anantharaman K."/>
            <person name="Brown C.T."/>
            <person name="Hug L.A."/>
            <person name="Sharon I."/>
            <person name="Castelle C.J."/>
            <person name="Probst A.J."/>
            <person name="Thomas B.C."/>
            <person name="Singh A."/>
            <person name="Wilkins M.J."/>
            <person name="Karaoz U."/>
            <person name="Brodie E.L."/>
            <person name="Williams K.H."/>
            <person name="Hubbard S.S."/>
            <person name="Banfield J.F."/>
        </authorList>
    </citation>
    <scope>NUCLEOTIDE SEQUENCE [LARGE SCALE GENOMIC DNA]</scope>
</reference>
<dbReference type="STRING" id="1798492.A3C89_00725"/>
<keyword evidence="5" id="KW-0472">Membrane</keyword>
<keyword evidence="3" id="KW-0732">Signal</keyword>
<evidence type="ECO:0000256" key="4">
    <source>
        <dbReference type="ARBA" id="ARBA00022764"/>
    </source>
</evidence>
<dbReference type="Proteomes" id="UP000178794">
    <property type="component" value="Unassembled WGS sequence"/>
</dbReference>
<evidence type="ECO:0000256" key="3">
    <source>
        <dbReference type="ARBA" id="ARBA00022729"/>
    </source>
</evidence>